<gene>
    <name evidence="1" type="ORF">FJQ98_16160</name>
</gene>
<keyword evidence="2" id="KW-1185">Reference proteome</keyword>
<sequence>MSNGVRFGLQYLEEGEYTLNGGLGNKILSEFEVKNGQLFFNGEKEPTVPPTMYEFLKSKSSNVK</sequence>
<protein>
    <submittedName>
        <fullName evidence="1">Uncharacterized protein</fullName>
    </submittedName>
</protein>
<dbReference type="EMBL" id="CP067341">
    <property type="protein sequence ID" value="QQP10780.1"/>
    <property type="molecule type" value="Genomic_DNA"/>
</dbReference>
<name>A0ABX7ALW9_9BACI</name>
<organism evidence="1 2">
    <name type="scientific">Lysinibacillus agricola</name>
    <dbReference type="NCBI Taxonomy" id="2590012"/>
    <lineage>
        <taxon>Bacteria</taxon>
        <taxon>Bacillati</taxon>
        <taxon>Bacillota</taxon>
        <taxon>Bacilli</taxon>
        <taxon>Bacillales</taxon>
        <taxon>Bacillaceae</taxon>
        <taxon>Lysinibacillus</taxon>
    </lineage>
</organism>
<dbReference type="Proteomes" id="UP000596049">
    <property type="component" value="Chromosome"/>
</dbReference>
<evidence type="ECO:0000313" key="2">
    <source>
        <dbReference type="Proteomes" id="UP000596049"/>
    </source>
</evidence>
<reference evidence="1 2" key="1">
    <citation type="submission" date="2020-01" db="EMBL/GenBank/DDBJ databases">
        <authorList>
            <person name="Liu G."/>
            <person name="Liu B."/>
        </authorList>
    </citation>
    <scope>NUCLEOTIDE SEQUENCE [LARGE SCALE GENOMIC DNA]</scope>
    <source>
        <strain evidence="1 2">FJAT-51161</strain>
    </source>
</reference>
<proteinExistence type="predicted"/>
<dbReference type="RefSeq" id="WP_053595747.1">
    <property type="nucleotide sequence ID" value="NZ_CP067341.1"/>
</dbReference>
<accession>A0ABX7ALW9</accession>
<evidence type="ECO:0000313" key="1">
    <source>
        <dbReference type="EMBL" id="QQP10780.1"/>
    </source>
</evidence>